<reference evidence="5" key="1">
    <citation type="journal article" date="2019" name="Int. J. Syst. Evol. Microbiol.">
        <title>The Global Catalogue of Microorganisms (GCM) 10K type strain sequencing project: providing services to taxonomists for standard genome sequencing and annotation.</title>
        <authorList>
            <consortium name="The Broad Institute Genomics Platform"/>
            <consortium name="The Broad Institute Genome Sequencing Center for Infectious Disease"/>
            <person name="Wu L."/>
            <person name="Ma J."/>
        </authorList>
    </citation>
    <scope>NUCLEOTIDE SEQUENCE [LARGE SCALE GENOMIC DNA]</scope>
    <source>
        <strain evidence="5">CCUG 62952</strain>
    </source>
</reference>
<keyword evidence="5" id="KW-1185">Reference proteome</keyword>
<dbReference type="Proteomes" id="UP001596978">
    <property type="component" value="Unassembled WGS sequence"/>
</dbReference>
<sequence length="322" mass="36331">MSLKRIAVVGPIPRDTITTHKGEVIKKYGCVTHPTIALAKLLEGTGEVIPISHVHKEDHLSILRLFQPYSNINTEGVDDQNDQGTIIDLKFIDQNNRLEQQTANMTPVTPEDVKPFLNVDCFVFVPITDFEISLDTLQYIKDNSNARIIFDAHGPTTFVTEDGTRLRKFWNDKEQWFPFIDVLKMNLEESICCWFEKDYADDSSFDEDQTEHLDAFAEYVLDRGVKVLYVTLDSRGAMMYKDEVGKVKKQFIPSIPVADVVDTTGCGDSFAGGLAYGFTMHDDATKAAQFANALGALRTQGKDFQVFKSLKETEDMIKNTYS</sequence>
<keyword evidence="2 4" id="KW-0418">Kinase</keyword>
<feature type="domain" description="Carbohydrate kinase PfkB" evidence="3">
    <location>
        <begin position="71"/>
        <end position="302"/>
    </location>
</feature>
<dbReference type="InterPro" id="IPR029056">
    <property type="entry name" value="Ribokinase-like"/>
</dbReference>
<keyword evidence="1 4" id="KW-0808">Transferase</keyword>
<dbReference type="EC" id="2.7.1.-" evidence="4"/>
<gene>
    <name evidence="4" type="ORF">ACFQ1M_14545</name>
</gene>
<comment type="caution">
    <text evidence="4">The sequence shown here is derived from an EMBL/GenBank/DDBJ whole genome shotgun (WGS) entry which is preliminary data.</text>
</comment>
<evidence type="ECO:0000259" key="3">
    <source>
        <dbReference type="Pfam" id="PF00294"/>
    </source>
</evidence>
<evidence type="ECO:0000313" key="4">
    <source>
        <dbReference type="EMBL" id="MFD0863431.1"/>
    </source>
</evidence>
<dbReference type="EMBL" id="JBHTJH010000017">
    <property type="protein sequence ID" value="MFD0863431.1"/>
    <property type="molecule type" value="Genomic_DNA"/>
</dbReference>
<evidence type="ECO:0000313" key="5">
    <source>
        <dbReference type="Proteomes" id="UP001596978"/>
    </source>
</evidence>
<dbReference type="Gene3D" id="3.40.1190.20">
    <property type="match status" value="1"/>
</dbReference>
<dbReference type="Pfam" id="PF00294">
    <property type="entry name" value="PfkB"/>
    <property type="match status" value="1"/>
</dbReference>
<evidence type="ECO:0000256" key="1">
    <source>
        <dbReference type="ARBA" id="ARBA00022679"/>
    </source>
</evidence>
<proteinExistence type="predicted"/>
<name>A0ABW3D356_9FLAO</name>
<dbReference type="PANTHER" id="PTHR10584:SF167">
    <property type="entry name" value="PFKB DOMAIN PROTEIN"/>
    <property type="match status" value="1"/>
</dbReference>
<protein>
    <submittedName>
        <fullName evidence="4">Carbohydrate kinase family protein</fullName>
        <ecNumber evidence="4">2.7.1.-</ecNumber>
    </submittedName>
</protein>
<accession>A0ABW3D356</accession>
<organism evidence="4 5">
    <name type="scientific">Sungkyunkwania multivorans</name>
    <dbReference type="NCBI Taxonomy" id="1173618"/>
    <lineage>
        <taxon>Bacteria</taxon>
        <taxon>Pseudomonadati</taxon>
        <taxon>Bacteroidota</taxon>
        <taxon>Flavobacteriia</taxon>
        <taxon>Flavobacteriales</taxon>
        <taxon>Flavobacteriaceae</taxon>
        <taxon>Sungkyunkwania</taxon>
    </lineage>
</organism>
<dbReference type="InterPro" id="IPR011611">
    <property type="entry name" value="PfkB_dom"/>
</dbReference>
<dbReference type="RefSeq" id="WP_386409467.1">
    <property type="nucleotide sequence ID" value="NZ_JBHTJH010000017.1"/>
</dbReference>
<dbReference type="SUPFAM" id="SSF53613">
    <property type="entry name" value="Ribokinase-like"/>
    <property type="match status" value="1"/>
</dbReference>
<dbReference type="GO" id="GO:0016301">
    <property type="term" value="F:kinase activity"/>
    <property type="evidence" value="ECO:0007669"/>
    <property type="project" value="UniProtKB-KW"/>
</dbReference>
<evidence type="ECO:0000256" key="2">
    <source>
        <dbReference type="ARBA" id="ARBA00022777"/>
    </source>
</evidence>
<dbReference type="PANTHER" id="PTHR10584">
    <property type="entry name" value="SUGAR KINASE"/>
    <property type="match status" value="1"/>
</dbReference>